<dbReference type="InterPro" id="IPR014748">
    <property type="entry name" value="Enoyl-CoA_hydra_C"/>
</dbReference>
<organism evidence="7 8">
    <name type="scientific">Streptomyces solicathayae</name>
    <dbReference type="NCBI Taxonomy" id="3081768"/>
    <lineage>
        <taxon>Bacteria</taxon>
        <taxon>Bacillati</taxon>
        <taxon>Actinomycetota</taxon>
        <taxon>Actinomycetes</taxon>
        <taxon>Kitasatosporales</taxon>
        <taxon>Streptomycetaceae</taxon>
        <taxon>Streptomyces</taxon>
    </lineage>
</organism>
<comment type="catalytic activity">
    <reaction evidence="3">
        <text>a (3S)-3-hydroxyacyl-CoA = a (2E)-enoyl-CoA + H2O</text>
        <dbReference type="Rhea" id="RHEA:16105"/>
        <dbReference type="ChEBI" id="CHEBI:15377"/>
        <dbReference type="ChEBI" id="CHEBI:57318"/>
        <dbReference type="ChEBI" id="CHEBI:58856"/>
        <dbReference type="EC" id="4.2.1.17"/>
    </reaction>
</comment>
<keyword evidence="2 7" id="KW-0456">Lyase</keyword>
<dbReference type="InterPro" id="IPR054898">
    <property type="entry name" value="EnCoAhydt_DpgD"/>
</dbReference>
<name>A0ABZ0M5W6_9ACTN</name>
<evidence type="ECO:0000313" key="8">
    <source>
        <dbReference type="Proteomes" id="UP001301731"/>
    </source>
</evidence>
<dbReference type="Gene3D" id="1.10.12.10">
    <property type="entry name" value="Lyase 2-enoyl-coa Hydratase, Chain A, domain 2"/>
    <property type="match status" value="1"/>
</dbReference>
<dbReference type="InterPro" id="IPR018376">
    <property type="entry name" value="Enoyl-CoA_hyd/isom_CS"/>
</dbReference>
<dbReference type="GO" id="GO:0004300">
    <property type="term" value="F:enoyl-CoA hydratase activity"/>
    <property type="evidence" value="ECO:0007669"/>
    <property type="project" value="UniProtKB-EC"/>
</dbReference>
<reference evidence="7 8" key="1">
    <citation type="submission" date="2023-10" db="EMBL/GenBank/DDBJ databases">
        <title>The genome sequence of Streptomyces sp. HUAS YS2.</title>
        <authorList>
            <person name="Mo P."/>
        </authorList>
    </citation>
    <scope>NUCLEOTIDE SEQUENCE [LARGE SCALE GENOMIC DNA]</scope>
    <source>
        <strain evidence="7 8">HUAS YS2</strain>
    </source>
</reference>
<evidence type="ECO:0000256" key="5">
    <source>
        <dbReference type="RuleBase" id="RU003707"/>
    </source>
</evidence>
<feature type="compositionally biased region" description="Basic and acidic residues" evidence="6">
    <location>
        <begin position="256"/>
        <end position="267"/>
    </location>
</feature>
<sequence>MKNLSRVRYEKAGHVARVTMNRPEVLNAMDLRMHEELGEIWDDFEADEDMRVALLAGEGTRAFSVGQDLKELAARERAGLAAPSTFGSRGKPGWPRLTERFDLTKPVVAKVHGHALGGGFELALACDIVVASEDARFALPEAALGLIAGAGGVFRLTRQLPWKTAMGHLLTGRPMDAGRAYALGLVNEVVPAEELDDCAEAWVADLVRSAPLSVRAIKEAATRSVGLSLEAAFAADYPWEKRRMHSADAVEGPRAFAEKREPDWQGR</sequence>
<evidence type="ECO:0000256" key="6">
    <source>
        <dbReference type="SAM" id="MobiDB-lite"/>
    </source>
</evidence>
<dbReference type="CDD" id="cd06558">
    <property type="entry name" value="crotonase-like"/>
    <property type="match status" value="1"/>
</dbReference>
<dbReference type="NCBIfam" id="NF042430">
    <property type="entry name" value="EnCoAhydt_DpgD"/>
    <property type="match status" value="1"/>
</dbReference>
<comment type="catalytic activity">
    <reaction evidence="4">
        <text>a 4-saturated-(3S)-3-hydroxyacyl-CoA = a (3E)-enoyl-CoA + H2O</text>
        <dbReference type="Rhea" id="RHEA:20724"/>
        <dbReference type="ChEBI" id="CHEBI:15377"/>
        <dbReference type="ChEBI" id="CHEBI:58521"/>
        <dbReference type="ChEBI" id="CHEBI:137480"/>
        <dbReference type="EC" id="4.2.1.17"/>
    </reaction>
</comment>
<proteinExistence type="inferred from homology"/>
<dbReference type="RefSeq" id="WP_318110114.1">
    <property type="nucleotide sequence ID" value="NZ_CP137573.1"/>
</dbReference>
<dbReference type="Pfam" id="PF00378">
    <property type="entry name" value="ECH_1"/>
    <property type="match status" value="1"/>
</dbReference>
<feature type="region of interest" description="Disordered" evidence="6">
    <location>
        <begin position="246"/>
        <end position="267"/>
    </location>
</feature>
<evidence type="ECO:0000256" key="3">
    <source>
        <dbReference type="ARBA" id="ARBA00023709"/>
    </source>
</evidence>
<dbReference type="PANTHER" id="PTHR11941:SF54">
    <property type="entry name" value="ENOYL-COA HYDRATASE, MITOCHONDRIAL"/>
    <property type="match status" value="1"/>
</dbReference>
<dbReference type="Proteomes" id="UP001301731">
    <property type="component" value="Chromosome"/>
</dbReference>
<dbReference type="EMBL" id="CP137573">
    <property type="protein sequence ID" value="WOX26825.1"/>
    <property type="molecule type" value="Genomic_DNA"/>
</dbReference>
<dbReference type="InterPro" id="IPR001753">
    <property type="entry name" value="Enoyl-CoA_hydra/iso"/>
</dbReference>
<dbReference type="PANTHER" id="PTHR11941">
    <property type="entry name" value="ENOYL-COA HYDRATASE-RELATED"/>
    <property type="match status" value="1"/>
</dbReference>
<keyword evidence="8" id="KW-1185">Reference proteome</keyword>
<dbReference type="Gene3D" id="3.90.226.10">
    <property type="entry name" value="2-enoyl-CoA Hydratase, Chain A, domain 1"/>
    <property type="match status" value="1"/>
</dbReference>
<evidence type="ECO:0000256" key="1">
    <source>
        <dbReference type="ARBA" id="ARBA00005254"/>
    </source>
</evidence>
<gene>
    <name evidence="7" type="primary">dpgD</name>
    <name evidence="7" type="ORF">R2D22_32245</name>
</gene>
<evidence type="ECO:0000256" key="2">
    <source>
        <dbReference type="ARBA" id="ARBA00023239"/>
    </source>
</evidence>
<dbReference type="SUPFAM" id="SSF52096">
    <property type="entry name" value="ClpP/crotonase"/>
    <property type="match status" value="1"/>
</dbReference>
<dbReference type="EC" id="4.2.1.17" evidence="7"/>
<evidence type="ECO:0000256" key="4">
    <source>
        <dbReference type="ARBA" id="ARBA00023717"/>
    </source>
</evidence>
<protein>
    <submittedName>
        <fullName evidence="7">Enoyl-CoA-hydratase DpgD</fullName>
        <ecNumber evidence="7">4.2.1.17</ecNumber>
    </submittedName>
</protein>
<dbReference type="InterPro" id="IPR029045">
    <property type="entry name" value="ClpP/crotonase-like_dom_sf"/>
</dbReference>
<evidence type="ECO:0000313" key="7">
    <source>
        <dbReference type="EMBL" id="WOX26825.1"/>
    </source>
</evidence>
<accession>A0ABZ0M5W6</accession>
<comment type="similarity">
    <text evidence="1 5">Belongs to the enoyl-CoA hydratase/isomerase family.</text>
</comment>
<dbReference type="PROSITE" id="PS00166">
    <property type="entry name" value="ENOYL_COA_HYDRATASE"/>
    <property type="match status" value="1"/>
</dbReference>